<keyword evidence="9" id="KW-0934">Plastid</keyword>
<keyword evidence="5 8" id="KW-0406">Ion transport</keyword>
<comment type="function">
    <text evidence="8">F(1)F(0) ATP synthase produces ATP from ADP in the presence of a proton or sodium gradient. F-type ATPases consist of two structural domains, F(1) containing the extramembraneous catalytic core and F(0) containing the membrane proton channel, linked together by a central stalk and a peripheral stalk. During catalysis, ATP synthesis in the catalytic domain of F(1) is coupled via a rotary mechanism of the central stalk subunits to proton translocation.</text>
</comment>
<geneLocation type="chloroplast" evidence="9"/>
<dbReference type="Pfam" id="PF00213">
    <property type="entry name" value="OSCP"/>
    <property type="match status" value="1"/>
</dbReference>
<comment type="function">
    <text evidence="8">This protein is part of the stalk that links CF(0) to CF(1). It either transmits conformational changes from CF(0) to CF(1) or is implicated in proton conduction.</text>
</comment>
<evidence type="ECO:0000256" key="6">
    <source>
        <dbReference type="ARBA" id="ARBA00023136"/>
    </source>
</evidence>
<dbReference type="PROSITE" id="PS00389">
    <property type="entry name" value="ATPASE_DELTA"/>
    <property type="match status" value="1"/>
</dbReference>
<dbReference type="GO" id="GO:0009535">
    <property type="term" value="C:chloroplast thylakoid membrane"/>
    <property type="evidence" value="ECO:0007669"/>
    <property type="project" value="UniProtKB-SubCell"/>
</dbReference>
<evidence type="ECO:0000256" key="5">
    <source>
        <dbReference type="ARBA" id="ARBA00023065"/>
    </source>
</evidence>
<keyword evidence="8" id="KW-0793">Thylakoid</keyword>
<keyword evidence="3 8" id="KW-0813">Transport</keyword>
<dbReference type="Gene3D" id="1.10.520.20">
    <property type="entry name" value="N-terminal domain of the delta subunit of the F1F0-ATP synthase"/>
    <property type="match status" value="1"/>
</dbReference>
<accession>A0A6B9PS18</accession>
<gene>
    <name evidence="8 9" type="primary">atpD</name>
</gene>
<evidence type="ECO:0000256" key="8">
    <source>
        <dbReference type="HAMAP-Rule" id="MF_01416"/>
    </source>
</evidence>
<evidence type="ECO:0000256" key="4">
    <source>
        <dbReference type="ARBA" id="ARBA00022781"/>
    </source>
</evidence>
<evidence type="ECO:0000256" key="3">
    <source>
        <dbReference type="ARBA" id="ARBA00022448"/>
    </source>
</evidence>
<evidence type="ECO:0000256" key="7">
    <source>
        <dbReference type="ARBA" id="ARBA00023310"/>
    </source>
</evidence>
<evidence type="ECO:0000256" key="2">
    <source>
        <dbReference type="ARBA" id="ARBA00007046"/>
    </source>
</evidence>
<comment type="subcellular location">
    <subcellularLocation>
        <location evidence="1">Membrane</location>
    </subcellularLocation>
    <subcellularLocation>
        <location evidence="8">Plastid</location>
        <location evidence="8">Chloroplast thylakoid membrane</location>
        <topology evidence="8">Peripheral membrane protein</topology>
    </subcellularLocation>
</comment>
<keyword evidence="9" id="KW-0150">Chloroplast</keyword>
<comment type="subunit">
    <text evidence="8">F-type ATPases have 2 components, F(1) - the catalytic core - and F(0) - the membrane proton channel. F(1) has five subunits: alpha(3), beta(3), gamma(1), delta(1), epsilon(1). CF(0) has four main subunits: a(1), b(1), b'(1) and c(10-14). The alpha and beta chains form an alternating ring which encloses part of the gamma chain. F(1) is attached to F(0) by a central stalk formed by the gamma and epsilon chains, while a peripheral stalk is formed by the delta, b and b' chains.</text>
</comment>
<dbReference type="EMBL" id="MN853877">
    <property type="protein sequence ID" value="QHD45350.1"/>
    <property type="molecule type" value="Genomic_DNA"/>
</dbReference>
<dbReference type="InterPro" id="IPR020781">
    <property type="entry name" value="ATPase_OSCP/d_CS"/>
</dbReference>
<keyword evidence="6 8" id="KW-0472">Membrane</keyword>
<evidence type="ECO:0000313" key="9">
    <source>
        <dbReference type="EMBL" id="QHD45350.1"/>
    </source>
</evidence>
<dbReference type="GO" id="GO:0046933">
    <property type="term" value="F:proton-transporting ATP synthase activity, rotational mechanism"/>
    <property type="evidence" value="ECO:0007669"/>
    <property type="project" value="UniProtKB-UniRule"/>
</dbReference>
<dbReference type="NCBIfam" id="TIGR01145">
    <property type="entry name" value="ATP_synt_delta"/>
    <property type="match status" value="1"/>
</dbReference>
<protein>
    <recommendedName>
        <fullName evidence="8">ATP synthase subunit delta, chloroplastic</fullName>
    </recommendedName>
    <alternativeName>
        <fullName evidence="8">ATP synthase F(1) sector subunit delta</fullName>
    </alternativeName>
    <alternativeName>
        <fullName evidence="8">F-type ATPase subunit delta</fullName>
    </alternativeName>
</protein>
<reference evidence="9" key="1">
    <citation type="submission" date="2019-12" db="EMBL/GenBank/DDBJ databases">
        <authorList>
            <person name="Han H."/>
        </authorList>
    </citation>
    <scope>NUCLEOTIDE SEQUENCE</scope>
</reference>
<dbReference type="GO" id="GO:0045259">
    <property type="term" value="C:proton-transporting ATP synthase complex"/>
    <property type="evidence" value="ECO:0007669"/>
    <property type="project" value="UniProtKB-KW"/>
</dbReference>
<dbReference type="AlphaFoldDB" id="A0A6B9PS18"/>
<proteinExistence type="inferred from homology"/>
<dbReference type="PRINTS" id="PR00125">
    <property type="entry name" value="ATPASEDELTA"/>
</dbReference>
<dbReference type="InterPro" id="IPR026015">
    <property type="entry name" value="ATP_synth_OSCP/delta_N_sf"/>
</dbReference>
<evidence type="ECO:0000256" key="1">
    <source>
        <dbReference type="ARBA" id="ARBA00004370"/>
    </source>
</evidence>
<comment type="similarity">
    <text evidence="2 8">Belongs to the ATPase delta chain family.</text>
</comment>
<dbReference type="SUPFAM" id="SSF47928">
    <property type="entry name" value="N-terminal domain of the delta subunit of the F1F0-ATP synthase"/>
    <property type="match status" value="1"/>
</dbReference>
<organism evidence="9">
    <name type="scientific">Grateloupia turuturu</name>
    <dbReference type="NCBI Taxonomy" id="118375"/>
    <lineage>
        <taxon>Eukaryota</taxon>
        <taxon>Rhodophyta</taxon>
        <taxon>Florideophyceae</taxon>
        <taxon>Rhodymeniophycidae</taxon>
        <taxon>Halymeniales</taxon>
        <taxon>Halymeniaceae</taxon>
        <taxon>Grateloupia</taxon>
    </lineage>
</organism>
<dbReference type="InterPro" id="IPR000711">
    <property type="entry name" value="ATPase_OSCP/dsu"/>
</dbReference>
<dbReference type="HAMAP" id="MF_01416">
    <property type="entry name" value="ATP_synth_delta_bact"/>
    <property type="match status" value="1"/>
</dbReference>
<dbReference type="PANTHER" id="PTHR11910">
    <property type="entry name" value="ATP SYNTHASE DELTA CHAIN"/>
    <property type="match status" value="1"/>
</dbReference>
<keyword evidence="7 8" id="KW-0066">ATP synthesis</keyword>
<keyword evidence="8" id="KW-0139">CF(1)</keyword>
<sequence length="183" mass="20306">MSSQSVSKVALPYAEALLESVQEANLVEQTNQDLSLVSTILLESIDLKVFLNNPLIASIAKKSVLNELLGNQVNDYVLKFLLVLIDRRRISLLNVIIEKYLELAYNLESTIIAEISTAIMLTELQQQALIEKLKNITQSKNVKLVVQVNPSLIAGFIVQIGSKVIDTSLSGKLKQMAFYLNSM</sequence>
<keyword evidence="4 8" id="KW-0375">Hydrogen ion transport</keyword>
<name>A0A6B9PS18_9FLOR</name>